<feature type="region of interest" description="Disordered" evidence="7">
    <location>
        <begin position="568"/>
        <end position="616"/>
    </location>
</feature>
<evidence type="ECO:0000256" key="3">
    <source>
        <dbReference type="ARBA" id="ARBA00022692"/>
    </source>
</evidence>
<gene>
    <name evidence="9" type="ORF">KDI_22830</name>
</gene>
<feature type="transmembrane region" description="Helical" evidence="8">
    <location>
        <begin position="417"/>
        <end position="438"/>
    </location>
</feature>
<dbReference type="PANTHER" id="PTHR22926:SF5">
    <property type="entry name" value="PHOSPHO-N-ACETYLMURAMOYL-PENTAPEPTIDE-TRANSFERASE HOMOLOG"/>
    <property type="match status" value="1"/>
</dbReference>
<dbReference type="OrthoDB" id="9805475at2"/>
<comment type="cofactor">
    <cofactor evidence="6">
        <name>Mg(2+)</name>
        <dbReference type="ChEBI" id="CHEBI:18420"/>
    </cofactor>
</comment>
<evidence type="ECO:0008006" key="11">
    <source>
        <dbReference type="Google" id="ProtNLM"/>
    </source>
</evidence>
<comment type="subcellular location">
    <subcellularLocation>
        <location evidence="1">Membrane</location>
        <topology evidence="1">Multi-pass membrane protein</topology>
    </subcellularLocation>
</comment>
<proteinExistence type="predicted"/>
<dbReference type="Proteomes" id="UP000322530">
    <property type="component" value="Unassembled WGS sequence"/>
</dbReference>
<dbReference type="GO" id="GO:0044038">
    <property type="term" value="P:cell wall macromolecule biosynthetic process"/>
    <property type="evidence" value="ECO:0007669"/>
    <property type="project" value="TreeGrafter"/>
</dbReference>
<evidence type="ECO:0000256" key="6">
    <source>
        <dbReference type="PIRSR" id="PIRSR600715-1"/>
    </source>
</evidence>
<evidence type="ECO:0000256" key="2">
    <source>
        <dbReference type="ARBA" id="ARBA00022679"/>
    </source>
</evidence>
<feature type="transmembrane region" description="Helical" evidence="8">
    <location>
        <begin position="219"/>
        <end position="237"/>
    </location>
</feature>
<comment type="caution">
    <text evidence="9">The sequence shown here is derived from an EMBL/GenBank/DDBJ whole genome shotgun (WGS) entry which is preliminary data.</text>
</comment>
<accession>A0A5A5TCH6</accession>
<reference evidence="9 10" key="1">
    <citation type="submission" date="2019-01" db="EMBL/GenBank/DDBJ databases">
        <title>Draft genome sequence of Dictyobacter sp. Uno17.</title>
        <authorList>
            <person name="Wang C.M."/>
            <person name="Zheng Y."/>
            <person name="Sakai Y."/>
            <person name="Abe K."/>
            <person name="Yokota A."/>
            <person name="Yabe S."/>
        </authorList>
    </citation>
    <scope>NUCLEOTIDE SEQUENCE [LARGE SCALE GENOMIC DNA]</scope>
    <source>
        <strain evidence="9 10">Uno17</strain>
    </source>
</reference>
<keyword evidence="2" id="KW-0808">Transferase</keyword>
<dbReference type="Pfam" id="PF00953">
    <property type="entry name" value="Glycos_transf_4"/>
    <property type="match status" value="1"/>
</dbReference>
<dbReference type="GO" id="GO:0046872">
    <property type="term" value="F:metal ion binding"/>
    <property type="evidence" value="ECO:0007669"/>
    <property type="project" value="UniProtKB-KW"/>
</dbReference>
<keyword evidence="6" id="KW-0460">Magnesium</keyword>
<keyword evidence="10" id="KW-1185">Reference proteome</keyword>
<dbReference type="PANTHER" id="PTHR22926">
    <property type="entry name" value="PHOSPHO-N-ACETYLMURAMOYL-PENTAPEPTIDE-TRANSFERASE"/>
    <property type="match status" value="1"/>
</dbReference>
<keyword evidence="6" id="KW-0479">Metal-binding</keyword>
<feature type="transmembrane region" description="Helical" evidence="8">
    <location>
        <begin position="188"/>
        <end position="212"/>
    </location>
</feature>
<evidence type="ECO:0000313" key="9">
    <source>
        <dbReference type="EMBL" id="GCF08719.1"/>
    </source>
</evidence>
<dbReference type="GO" id="GO:0005886">
    <property type="term" value="C:plasma membrane"/>
    <property type="evidence" value="ECO:0007669"/>
    <property type="project" value="TreeGrafter"/>
</dbReference>
<name>A0A5A5TCH6_9CHLR</name>
<dbReference type="GO" id="GO:0071555">
    <property type="term" value="P:cell wall organization"/>
    <property type="evidence" value="ECO:0007669"/>
    <property type="project" value="TreeGrafter"/>
</dbReference>
<evidence type="ECO:0000313" key="10">
    <source>
        <dbReference type="Proteomes" id="UP000322530"/>
    </source>
</evidence>
<dbReference type="EMBL" id="BIXY01000029">
    <property type="protein sequence ID" value="GCF08719.1"/>
    <property type="molecule type" value="Genomic_DNA"/>
</dbReference>
<dbReference type="AlphaFoldDB" id="A0A5A5TCH6"/>
<keyword evidence="4 8" id="KW-1133">Transmembrane helix</keyword>
<dbReference type="InterPro" id="IPR000715">
    <property type="entry name" value="Glycosyl_transferase_4"/>
</dbReference>
<sequence>MNAIQFMQICWLLLVFAICLLGSLLLCGVARKLFPTFRSGEHKPGTHRTDMPTSGREIKTVELPLVGGPAFIIAIIGTGIAAGYLFHLSQAQWSLLLIALGATLCYGIVGFLDDWRKVYRNQGLSEAAKFSGIFAVSIAAAIGYFFLFPGGQESYSLWKDLPFLGRLICGNPNIGDHPCLVVFPQTAFFGWFIFLILLTACTGTATSVAVDFSDGFDGLAGGLVFSAALALALAITGRLDDLAHHPEGIVLEVLAMLCAGSVLGFLPWNWPSSWAARRSAGSKRHAKIYMGDSGALALGGLLALIAIFSRNEILLLTTIGSVFVLEALSVIISTRILTPLYRKRLKILRFANTSQFVPHTEFPLPFLAAPLHHHFDLLGWDRKRLVYGAWMLGAIFASLSVFISVDTIVWQRYMARFLGFILMGIIWTSGTWTKNYFVGKQAMSGLKRHQRLALYYGYPLEVLGVKLYHHVENIEASEDMIETPTEDIALWQRMSIFDARSMLGLYCYRAGYYPAALAQWNRIPERNRLLRPEIALLLAEVDNRLALEKQETQPLKRDQLRERIQEVQEPILTGNLPPADMPNPHEPIRPEEISDGNTRSPWKTLLPDNKNEANEN</sequence>
<evidence type="ECO:0000256" key="5">
    <source>
        <dbReference type="ARBA" id="ARBA00023136"/>
    </source>
</evidence>
<feature type="transmembrane region" description="Helical" evidence="8">
    <location>
        <begin position="289"/>
        <end position="308"/>
    </location>
</feature>
<evidence type="ECO:0000256" key="1">
    <source>
        <dbReference type="ARBA" id="ARBA00004141"/>
    </source>
</evidence>
<evidence type="ECO:0000256" key="8">
    <source>
        <dbReference type="SAM" id="Phobius"/>
    </source>
</evidence>
<feature type="binding site" evidence="6">
    <location>
        <position position="292"/>
    </location>
    <ligand>
        <name>Mg(2+)</name>
        <dbReference type="ChEBI" id="CHEBI:18420"/>
    </ligand>
</feature>
<keyword evidence="5 8" id="KW-0472">Membrane</keyword>
<evidence type="ECO:0000256" key="7">
    <source>
        <dbReference type="SAM" id="MobiDB-lite"/>
    </source>
</evidence>
<dbReference type="GO" id="GO:0016780">
    <property type="term" value="F:phosphotransferase activity, for other substituted phosphate groups"/>
    <property type="evidence" value="ECO:0007669"/>
    <property type="project" value="InterPro"/>
</dbReference>
<protein>
    <recommendedName>
        <fullName evidence="11">Phospho-N-acetylmuramoyl-pentapeptide-transferase</fullName>
    </recommendedName>
</protein>
<feature type="transmembrane region" description="Helical" evidence="8">
    <location>
        <begin position="385"/>
        <end position="405"/>
    </location>
</feature>
<feature type="transmembrane region" description="Helical" evidence="8">
    <location>
        <begin position="249"/>
        <end position="268"/>
    </location>
</feature>
<dbReference type="RefSeq" id="WP_149401698.1">
    <property type="nucleotide sequence ID" value="NZ_BIXY01000029.1"/>
</dbReference>
<evidence type="ECO:0000256" key="4">
    <source>
        <dbReference type="ARBA" id="ARBA00022989"/>
    </source>
</evidence>
<feature type="transmembrane region" description="Helical" evidence="8">
    <location>
        <begin position="127"/>
        <end position="147"/>
    </location>
</feature>
<feature type="transmembrane region" description="Helical" evidence="8">
    <location>
        <begin position="93"/>
        <end position="115"/>
    </location>
</feature>
<organism evidence="9 10">
    <name type="scientific">Dictyobacter arantiisoli</name>
    <dbReference type="NCBI Taxonomy" id="2014874"/>
    <lineage>
        <taxon>Bacteria</taxon>
        <taxon>Bacillati</taxon>
        <taxon>Chloroflexota</taxon>
        <taxon>Ktedonobacteria</taxon>
        <taxon>Ktedonobacterales</taxon>
        <taxon>Dictyobacteraceae</taxon>
        <taxon>Dictyobacter</taxon>
    </lineage>
</organism>
<keyword evidence="3 8" id="KW-0812">Transmembrane</keyword>
<feature type="transmembrane region" description="Helical" evidence="8">
    <location>
        <begin position="65"/>
        <end position="87"/>
    </location>
</feature>
<feature type="transmembrane region" description="Helical" evidence="8">
    <location>
        <begin position="6"/>
        <end position="29"/>
    </location>
</feature>
<feature type="transmembrane region" description="Helical" evidence="8">
    <location>
        <begin position="314"/>
        <end position="337"/>
    </location>
</feature>